<evidence type="ECO:0000313" key="7">
    <source>
        <dbReference type="Proteomes" id="UP000252415"/>
    </source>
</evidence>
<dbReference type="OrthoDB" id="2381690at2"/>
<evidence type="ECO:0000259" key="5">
    <source>
        <dbReference type="Pfam" id="PF13490"/>
    </source>
</evidence>
<evidence type="ECO:0000256" key="1">
    <source>
        <dbReference type="ARBA" id="ARBA00024353"/>
    </source>
</evidence>
<feature type="compositionally biased region" description="Basic and acidic residues" evidence="3">
    <location>
        <begin position="255"/>
        <end position="266"/>
    </location>
</feature>
<feature type="transmembrane region" description="Helical" evidence="4">
    <location>
        <begin position="112"/>
        <end position="130"/>
    </location>
</feature>
<dbReference type="Gene3D" id="1.10.10.1320">
    <property type="entry name" value="Anti-sigma factor, zinc-finger domain"/>
    <property type="match status" value="1"/>
</dbReference>
<proteinExistence type="inferred from homology"/>
<keyword evidence="4" id="KW-0472">Membrane</keyword>
<feature type="compositionally biased region" description="Low complexity" evidence="3">
    <location>
        <begin position="218"/>
        <end position="232"/>
    </location>
</feature>
<keyword evidence="7" id="KW-1185">Reference proteome</keyword>
<feature type="compositionally biased region" description="Low complexity" evidence="3">
    <location>
        <begin position="192"/>
        <end position="211"/>
    </location>
</feature>
<comment type="caution">
    <text evidence="6">The sequence shown here is derived from an EMBL/GenBank/DDBJ whole genome shotgun (WGS) entry which is preliminary data.</text>
</comment>
<feature type="domain" description="Putative zinc-finger" evidence="5">
    <location>
        <begin position="3"/>
        <end position="37"/>
    </location>
</feature>
<dbReference type="EMBL" id="QPJD01000002">
    <property type="protein sequence ID" value="RCW51328.1"/>
    <property type="molecule type" value="Genomic_DNA"/>
</dbReference>
<dbReference type="Proteomes" id="UP000252415">
    <property type="component" value="Unassembled WGS sequence"/>
</dbReference>
<comment type="similarity">
    <text evidence="1">Belongs to the zinc-associated anti-sigma factor (ZAS) superfamily. Anti-sigma-W factor family.</text>
</comment>
<feature type="region of interest" description="Disordered" evidence="3">
    <location>
        <begin position="176"/>
        <end position="278"/>
    </location>
</feature>
<name>A0A368W7E4_9BACL</name>
<gene>
    <name evidence="6" type="ORF">DFP97_102526</name>
</gene>
<keyword evidence="4" id="KW-0812">Transmembrane</keyword>
<accession>A0A368W7E4</accession>
<evidence type="ECO:0000313" key="6">
    <source>
        <dbReference type="EMBL" id="RCW51328.1"/>
    </source>
</evidence>
<dbReference type="AlphaFoldDB" id="A0A368W7E4"/>
<protein>
    <recommendedName>
        <fullName evidence="2">Anti-sigma-W factor RsiW</fullName>
    </recommendedName>
</protein>
<evidence type="ECO:0000256" key="3">
    <source>
        <dbReference type="SAM" id="MobiDB-lite"/>
    </source>
</evidence>
<evidence type="ECO:0000256" key="4">
    <source>
        <dbReference type="SAM" id="Phobius"/>
    </source>
</evidence>
<feature type="compositionally biased region" description="Low complexity" evidence="3">
    <location>
        <begin position="239"/>
        <end position="249"/>
    </location>
</feature>
<dbReference type="InterPro" id="IPR041916">
    <property type="entry name" value="Anti_sigma_zinc_sf"/>
</dbReference>
<reference evidence="6 7" key="1">
    <citation type="submission" date="2018-07" db="EMBL/GenBank/DDBJ databases">
        <title>Genomic Encyclopedia of Type Strains, Phase III (KMG-III): the genomes of soil and plant-associated and newly described type strains.</title>
        <authorList>
            <person name="Whitman W."/>
        </authorList>
    </citation>
    <scope>NUCLEOTIDE SEQUENCE [LARGE SCALE GENOMIC DNA]</scope>
    <source>
        <strain evidence="6 7">CECT 7506</strain>
    </source>
</reference>
<dbReference type="RefSeq" id="WP_114378811.1">
    <property type="nucleotide sequence ID" value="NZ_QPJD01000002.1"/>
</dbReference>
<sequence>MNCQEVMELMQRQLDDDLDESEREVLMNHTRHCPDCAAMFERLKLLSAELTSLPKVVPSYSLVDAIMPQLERIELFGQPEAAAETPSSTIDESSEVTPRRVKRDRRWPSMRVMGGVIAAGIVAGLFLVTYKPGLSPDFATSNSAANESAGAMDTAADAPQELAMKITVEDGAAASEVGTEAMDEKATNDGASQMESRSGSSDESESTTSNSDKNMDPEAPASEASEGEANGIASGGGSNSSEGSTGSFGDSEVMVQKDESDSENKAAEQGLLSPDGKLSAHAEDYSIQIYTMADQTLLLESPRKNGKLANLVWSEDSSQLTYEVHAQKGSIETYVIDLVSRQEKKGAH</sequence>
<organism evidence="6 7">
    <name type="scientific">Paenibacillus prosopidis</name>
    <dbReference type="NCBI Taxonomy" id="630520"/>
    <lineage>
        <taxon>Bacteria</taxon>
        <taxon>Bacillati</taxon>
        <taxon>Bacillota</taxon>
        <taxon>Bacilli</taxon>
        <taxon>Bacillales</taxon>
        <taxon>Paenibacillaceae</taxon>
        <taxon>Paenibacillus</taxon>
    </lineage>
</organism>
<dbReference type="Pfam" id="PF13490">
    <property type="entry name" value="zf-HC2"/>
    <property type="match status" value="1"/>
</dbReference>
<evidence type="ECO:0000256" key="2">
    <source>
        <dbReference type="ARBA" id="ARBA00024438"/>
    </source>
</evidence>
<keyword evidence="4" id="KW-1133">Transmembrane helix</keyword>
<dbReference type="InterPro" id="IPR027383">
    <property type="entry name" value="Znf_put"/>
</dbReference>